<dbReference type="Pfam" id="PF00096">
    <property type="entry name" value="zf-C2H2"/>
    <property type="match status" value="4"/>
</dbReference>
<evidence type="ECO:0000256" key="3">
    <source>
        <dbReference type="ARBA" id="ARBA00023136"/>
    </source>
</evidence>
<organism evidence="9 10">
    <name type="scientific">Ameca splendens</name>
    <dbReference type="NCBI Taxonomy" id="208324"/>
    <lineage>
        <taxon>Eukaryota</taxon>
        <taxon>Metazoa</taxon>
        <taxon>Chordata</taxon>
        <taxon>Craniata</taxon>
        <taxon>Vertebrata</taxon>
        <taxon>Euteleostomi</taxon>
        <taxon>Actinopterygii</taxon>
        <taxon>Neopterygii</taxon>
        <taxon>Teleostei</taxon>
        <taxon>Neoteleostei</taxon>
        <taxon>Acanthomorphata</taxon>
        <taxon>Ovalentaria</taxon>
        <taxon>Atherinomorphae</taxon>
        <taxon>Cyprinodontiformes</taxon>
        <taxon>Goodeidae</taxon>
        <taxon>Ameca</taxon>
    </lineage>
</organism>
<dbReference type="EMBL" id="JAHRIP010009634">
    <property type="protein sequence ID" value="MEQ2282869.1"/>
    <property type="molecule type" value="Genomic_DNA"/>
</dbReference>
<dbReference type="CDD" id="cd03399">
    <property type="entry name" value="SPFH_flotillin"/>
    <property type="match status" value="1"/>
</dbReference>
<keyword evidence="2" id="KW-0967">Endosome</keyword>
<dbReference type="PANTHER" id="PTHR13806:SF33">
    <property type="entry name" value="FLOTILLIN"/>
    <property type="match status" value="1"/>
</dbReference>
<dbReference type="Gene3D" id="3.30.160.60">
    <property type="entry name" value="Classic Zinc Finger"/>
    <property type="match status" value="4"/>
</dbReference>
<dbReference type="InterPro" id="IPR001107">
    <property type="entry name" value="Band_7"/>
</dbReference>
<dbReference type="Pfam" id="PF12874">
    <property type="entry name" value="zf-met"/>
    <property type="match status" value="1"/>
</dbReference>
<feature type="domain" description="C2H2-type" evidence="8">
    <location>
        <begin position="695"/>
        <end position="722"/>
    </location>
</feature>
<feature type="region of interest" description="Disordered" evidence="7">
    <location>
        <begin position="883"/>
        <end position="942"/>
    </location>
</feature>
<evidence type="ECO:0000256" key="5">
    <source>
        <dbReference type="RuleBase" id="RU366054"/>
    </source>
</evidence>
<evidence type="ECO:0000259" key="8">
    <source>
        <dbReference type="PROSITE" id="PS50157"/>
    </source>
</evidence>
<evidence type="ECO:0000313" key="10">
    <source>
        <dbReference type="Proteomes" id="UP001469553"/>
    </source>
</evidence>
<dbReference type="Pfam" id="PF01145">
    <property type="entry name" value="Band_7"/>
    <property type="match status" value="1"/>
</dbReference>
<feature type="region of interest" description="Disordered" evidence="7">
    <location>
        <begin position="456"/>
        <end position="477"/>
    </location>
</feature>
<keyword evidence="4" id="KW-0862">Zinc</keyword>
<feature type="coiled-coil region" evidence="6">
    <location>
        <begin position="220"/>
        <end position="263"/>
    </location>
</feature>
<comment type="similarity">
    <text evidence="1 5">Belongs to the band 7/mec-2 family. Flotillin subfamily.</text>
</comment>
<dbReference type="InterPro" id="IPR036013">
    <property type="entry name" value="Band_7/SPFH_dom_sf"/>
</dbReference>
<dbReference type="PROSITE" id="PS50157">
    <property type="entry name" value="ZINC_FINGER_C2H2_2"/>
    <property type="match status" value="5"/>
</dbReference>
<evidence type="ECO:0000256" key="7">
    <source>
        <dbReference type="SAM" id="MobiDB-lite"/>
    </source>
</evidence>
<gene>
    <name evidence="9" type="ORF">AMECASPLE_005157</name>
</gene>
<keyword evidence="6" id="KW-0175">Coiled coil</keyword>
<keyword evidence="10" id="KW-1185">Reference proteome</keyword>
<feature type="compositionally biased region" description="Low complexity" evidence="7">
    <location>
        <begin position="463"/>
        <end position="477"/>
    </location>
</feature>
<protein>
    <recommendedName>
        <fullName evidence="5">Flotillin</fullName>
    </recommendedName>
</protein>
<dbReference type="Gene3D" id="3.30.479.30">
    <property type="entry name" value="Band 7 domain"/>
    <property type="match status" value="1"/>
</dbReference>
<feature type="domain" description="C2H2-type" evidence="8">
    <location>
        <begin position="815"/>
        <end position="842"/>
    </location>
</feature>
<dbReference type="InterPro" id="IPR013087">
    <property type="entry name" value="Znf_C2H2_type"/>
</dbReference>
<feature type="compositionally biased region" description="Gly residues" evidence="7">
    <location>
        <begin position="503"/>
        <end position="515"/>
    </location>
</feature>
<dbReference type="SUPFAM" id="SSF57667">
    <property type="entry name" value="beta-beta-alpha zinc fingers"/>
    <property type="match status" value="3"/>
</dbReference>
<evidence type="ECO:0000256" key="1">
    <source>
        <dbReference type="ARBA" id="ARBA00007161"/>
    </source>
</evidence>
<feature type="domain" description="C2H2-type" evidence="8">
    <location>
        <begin position="723"/>
        <end position="750"/>
    </location>
</feature>
<dbReference type="InterPro" id="IPR036236">
    <property type="entry name" value="Znf_C2H2_sf"/>
</dbReference>
<dbReference type="SMART" id="SM00244">
    <property type="entry name" value="PHB"/>
    <property type="match status" value="1"/>
</dbReference>
<keyword evidence="3 5" id="KW-0472">Membrane</keyword>
<sequence>MIAGGRVFVFPCFQQLQRISLNTLTLNVKSDKVYTRHGVPISVTGIAQMKIQGQNKQMLAAACQMFMGKSEGQIAQIALETLEGHQRAIIAHLTVEEIYKDRKKFSEQVFKVASSDLVNMGISVVSYTLKDVHDDQDYLHSLGKARTAQVQKDARIGEAQNKRDAVMREAHALQEKISAQYKNEIDMAKAQRDYELKKAAYDIEVNTKKAESEMAYQLQVAKTKQRIEDEKMQVQVVERSQQIMLQEQEITRKEKELEAKVKKPAEAERYRLEKLAEAQRMKMIMEAEAEAESIRVKGEAEAFAVEAKGRAEAEQMAKKAEAFREYKDGAMVDMLLEKLPLMAEEISRPLCEANKVTMVSSGGGDIGAAKLSGEVLNIMTRLPEAVEKLTGINISQCITVSQLSRPEEASGGGKGVQFTEIMDESHFNSSYFWSPVPTVQGQIENAMFLNKAKEQLGPDKTNAPAFPHSSASSTSSPHYPTAVLAIPGSVDAGSGLRVVPKQEGGGNTSGGGGNSGNATMSGVGGHLHQSHTSQNVTVVPVPSTGIMTAAGLVITTPQGTLVPTASTQSFVTGPPTATTMIVSAMHPSNTDKKEDITVSPAVVMPTPSKRGRKSKQMMSRVGGILPPGSDALILAHLAAGGQHHSADPYDLSNDEDDHTIKDGPKSYRCRMCAVTFFSKSDMQIHAKSHTEAKPHKCPHCSKSFANSSYLSQHIRIHSGAKPYSCTYCQKTFRQLSHLQQHTRIHTGDRPYKCSHPGCEKAFTQLSNLQVSEIIFLWHLPLYYIRSNTFLVKSLPLWCIFPSQSHRRQHNKDKPFKCHNCNRGYTDAASLEVHLSTHTVKHAKLFSCGLCNRSYTSETYLMKHMRKHNPDPLTVAATVAAQQAQGLTPGGGGGRGRGRGRGRGGGGRASQLQNQNNPNNANQNPGPPGSYQPTQQPSDGIVSCPFDLHQYKTVSASEIQYKPVSVGDLPVTHKDLCLTVSTSAIQVEHMNS</sequence>
<dbReference type="Proteomes" id="UP001469553">
    <property type="component" value="Unassembled WGS sequence"/>
</dbReference>
<keyword evidence="4" id="KW-0863">Zinc-finger</keyword>
<dbReference type="InterPro" id="IPR027705">
    <property type="entry name" value="Flotillin_fam"/>
</dbReference>
<comment type="subcellular location">
    <subcellularLocation>
        <location evidence="5">Membrane</location>
    </subcellularLocation>
    <subcellularLocation>
        <location evidence="5">Endosome</location>
    </subcellularLocation>
</comment>
<proteinExistence type="inferred from homology"/>
<accession>A0ABV0XN21</accession>
<evidence type="ECO:0000256" key="4">
    <source>
        <dbReference type="PROSITE-ProRule" id="PRU00042"/>
    </source>
</evidence>
<dbReference type="SMART" id="SM00355">
    <property type="entry name" value="ZnF_C2H2"/>
    <property type="match status" value="5"/>
</dbReference>
<reference evidence="9 10" key="1">
    <citation type="submission" date="2021-06" db="EMBL/GenBank/DDBJ databases">
        <authorList>
            <person name="Palmer J.M."/>
        </authorList>
    </citation>
    <scope>NUCLEOTIDE SEQUENCE [LARGE SCALE GENOMIC DNA]</scope>
    <source>
        <strain evidence="9 10">AS_MEX2019</strain>
        <tissue evidence="9">Muscle</tissue>
    </source>
</reference>
<feature type="region of interest" description="Disordered" evidence="7">
    <location>
        <begin position="494"/>
        <end position="529"/>
    </location>
</feature>
<comment type="subunit">
    <text evidence="5">Heterooligomeric complex.</text>
</comment>
<evidence type="ECO:0000256" key="2">
    <source>
        <dbReference type="ARBA" id="ARBA00022753"/>
    </source>
</evidence>
<feature type="domain" description="C2H2-type" evidence="8">
    <location>
        <begin position="667"/>
        <end position="694"/>
    </location>
</feature>
<feature type="compositionally biased region" description="Low complexity" evidence="7">
    <location>
        <begin position="910"/>
        <end position="923"/>
    </location>
</feature>
<feature type="domain" description="C2H2-type" evidence="8">
    <location>
        <begin position="845"/>
        <end position="872"/>
    </location>
</feature>
<keyword evidence="4" id="KW-0479">Metal-binding</keyword>
<evidence type="ECO:0000313" key="9">
    <source>
        <dbReference type="EMBL" id="MEQ2282869.1"/>
    </source>
</evidence>
<comment type="caution">
    <text evidence="9">The sequence shown here is derived from an EMBL/GenBank/DDBJ whole genome shotgun (WGS) entry which is preliminary data.</text>
</comment>
<dbReference type="SUPFAM" id="SSF117892">
    <property type="entry name" value="Band 7/SPFH domain"/>
    <property type="match status" value="1"/>
</dbReference>
<dbReference type="PANTHER" id="PTHR13806">
    <property type="entry name" value="FLOTILLIN-RELATED"/>
    <property type="match status" value="1"/>
</dbReference>
<dbReference type="PROSITE" id="PS00028">
    <property type="entry name" value="ZINC_FINGER_C2H2_1"/>
    <property type="match status" value="5"/>
</dbReference>
<name>A0ABV0XN21_9TELE</name>
<evidence type="ECO:0000256" key="6">
    <source>
        <dbReference type="SAM" id="Coils"/>
    </source>
</evidence>